<reference evidence="5" key="1">
    <citation type="submission" date="2016-10" db="EMBL/GenBank/DDBJ databases">
        <authorList>
            <person name="Varghese N."/>
            <person name="Submissions S."/>
        </authorList>
    </citation>
    <scope>NUCLEOTIDE SEQUENCE [LARGE SCALE GENOMIC DNA]</scope>
    <source>
        <strain evidence="5">DSM 44268</strain>
    </source>
</reference>
<dbReference type="EMBL" id="FNBT01000004">
    <property type="protein sequence ID" value="SDF46989.1"/>
    <property type="molecule type" value="Genomic_DNA"/>
</dbReference>
<evidence type="ECO:0000256" key="1">
    <source>
        <dbReference type="ARBA" id="ARBA00022441"/>
    </source>
</evidence>
<evidence type="ECO:0000313" key="5">
    <source>
        <dbReference type="Proteomes" id="UP000199406"/>
    </source>
</evidence>
<evidence type="ECO:0000313" key="4">
    <source>
        <dbReference type="EMBL" id="SDF46989.1"/>
    </source>
</evidence>
<dbReference type="InterPro" id="IPR015915">
    <property type="entry name" value="Kelch-typ_b-propeller"/>
</dbReference>
<keyword evidence="5" id="KW-1185">Reference proteome</keyword>
<accession>A0A1G7LDE9</accession>
<dbReference type="OrthoDB" id="3420153at2"/>
<dbReference type="SUPFAM" id="SSF117281">
    <property type="entry name" value="Kelch motif"/>
    <property type="match status" value="1"/>
</dbReference>
<dbReference type="STRING" id="1550231.SAMN05660662_2230"/>
<dbReference type="PANTHER" id="PTHR24412:SF489">
    <property type="entry name" value="RING FINGER DOMAIN AND KELCH REPEAT-CONTAINING PROTEIN DDB_G0271372"/>
    <property type="match status" value="1"/>
</dbReference>
<name>A0A1G7LDE9_9ACTN</name>
<gene>
    <name evidence="4" type="ORF">SAMN05660662_2230</name>
</gene>
<evidence type="ECO:0000256" key="3">
    <source>
        <dbReference type="SAM" id="MobiDB-lite"/>
    </source>
</evidence>
<organism evidence="4 5">
    <name type="scientific">Blastococcus aurantiacus</name>
    <dbReference type="NCBI Taxonomy" id="1550231"/>
    <lineage>
        <taxon>Bacteria</taxon>
        <taxon>Bacillati</taxon>
        <taxon>Actinomycetota</taxon>
        <taxon>Actinomycetes</taxon>
        <taxon>Geodermatophilales</taxon>
        <taxon>Geodermatophilaceae</taxon>
        <taxon>Blastococcus</taxon>
    </lineage>
</organism>
<proteinExistence type="predicted"/>
<dbReference type="AlphaFoldDB" id="A0A1G7LDE9"/>
<dbReference type="InterPro" id="IPR011043">
    <property type="entry name" value="Gal_Oxase/kelch_b-propeller"/>
</dbReference>
<keyword evidence="1" id="KW-0880">Kelch repeat</keyword>
<dbReference type="SUPFAM" id="SSF50965">
    <property type="entry name" value="Galactose oxidase, central domain"/>
    <property type="match status" value="1"/>
</dbReference>
<dbReference type="PANTHER" id="PTHR24412">
    <property type="entry name" value="KELCH PROTEIN"/>
    <property type="match status" value="1"/>
</dbReference>
<evidence type="ECO:0008006" key="6">
    <source>
        <dbReference type="Google" id="ProtNLM"/>
    </source>
</evidence>
<sequence>MADRAEVVVLVGVLLAVTGTGCSTPADAEQASASGWRQLPDAPVGPRDDAVLVGLGDRVLVVGGWRFSCPPNADCSAPQDPLFRDGAVYDATTDAWSSIAPPPFGLRRGEGDTAALDGTAYLVTGCADGPACEAPPRLLSYRPDDDRWSDHGVIPGVQPVPRRVTTLDGSLLVYSTGDTLVPAADLLFDPGTAAWTELPDDPLPWSYDRYIVPVGRQLVLAGSPSPVLPPSAEPADMADRFDRKLAARFDLDRAEWVVLPDAPGQGRQMWPTDRGPLLHGYESGSPAWILDPGTWSWTALPAHTGGSANIHGVLDAGRAVYAGAPLRVYDSRTNAYVSVPDPPGGADVYGSSSAALGRRLVIFGGHRTPTSSSGGASGAVDDVWSWTPPPG</sequence>
<evidence type="ECO:0000256" key="2">
    <source>
        <dbReference type="ARBA" id="ARBA00022737"/>
    </source>
</evidence>
<dbReference type="RefSeq" id="WP_143030371.1">
    <property type="nucleotide sequence ID" value="NZ_FNBT01000004.1"/>
</dbReference>
<keyword evidence="2" id="KW-0677">Repeat</keyword>
<dbReference type="Gene3D" id="2.120.10.80">
    <property type="entry name" value="Kelch-type beta propeller"/>
    <property type="match status" value="2"/>
</dbReference>
<dbReference type="Proteomes" id="UP000199406">
    <property type="component" value="Unassembled WGS sequence"/>
</dbReference>
<feature type="region of interest" description="Disordered" evidence="3">
    <location>
        <begin position="369"/>
        <end position="391"/>
    </location>
</feature>
<dbReference type="PROSITE" id="PS51257">
    <property type="entry name" value="PROKAR_LIPOPROTEIN"/>
    <property type="match status" value="1"/>
</dbReference>
<protein>
    <recommendedName>
        <fullName evidence="6">Galactose oxidase</fullName>
    </recommendedName>
</protein>